<keyword evidence="3" id="KW-0675">Receptor</keyword>
<accession>A0A9W5ERZ0</accession>
<dbReference type="PANTHER" id="PTHR30069:SF53">
    <property type="entry name" value="COLICIN I RECEPTOR-RELATED"/>
    <property type="match status" value="1"/>
</dbReference>
<dbReference type="PANTHER" id="PTHR30069">
    <property type="entry name" value="TONB-DEPENDENT OUTER MEMBRANE RECEPTOR"/>
    <property type="match status" value="1"/>
</dbReference>
<dbReference type="EMBL" id="FAVC01000001">
    <property type="protein sequence ID" value="CUU70913.1"/>
    <property type="molecule type" value="Genomic_DNA"/>
</dbReference>
<evidence type="ECO:0000313" key="3">
    <source>
        <dbReference type="EMBL" id="CUU70913.1"/>
    </source>
</evidence>
<dbReference type="Gene3D" id="2.170.130.10">
    <property type="entry name" value="TonB-dependent receptor, plug domain"/>
    <property type="match status" value="1"/>
</dbReference>
<keyword evidence="2" id="KW-1134">Transmembrane beta strand</keyword>
<dbReference type="InterPro" id="IPR037066">
    <property type="entry name" value="Plug_dom_sf"/>
</dbReference>
<protein>
    <submittedName>
        <fullName evidence="3">TonB dependent receptor</fullName>
    </submittedName>
</protein>
<comment type="caution">
    <text evidence="3">The sequence shown here is derived from an EMBL/GenBank/DDBJ whole genome shotgun (WGS) entry which is preliminary data.</text>
</comment>
<sequence length="155" mass="16875">MSRGERTSKNGGEIAPQNISINGAEVYQNNFTLDGININNDINPLGGILSTGSAANITPFLSNPSLGLSVNTDLLENIEVIDSFVSAKYGGFQGGVINAKTRDPKREFGGKIYFGYTSDKLTKVHIDDMEQESYDYATSSSYRPEFKKYKSGVTL</sequence>
<dbReference type="PROSITE" id="PS52016">
    <property type="entry name" value="TONB_DEPENDENT_REC_3"/>
    <property type="match status" value="1"/>
</dbReference>
<dbReference type="SUPFAM" id="SSF56935">
    <property type="entry name" value="Porins"/>
    <property type="match status" value="1"/>
</dbReference>
<dbReference type="GO" id="GO:0044718">
    <property type="term" value="P:siderophore transmembrane transport"/>
    <property type="evidence" value="ECO:0007669"/>
    <property type="project" value="TreeGrafter"/>
</dbReference>
<dbReference type="GO" id="GO:0015344">
    <property type="term" value="F:siderophore uptake transmembrane transporter activity"/>
    <property type="evidence" value="ECO:0007669"/>
    <property type="project" value="TreeGrafter"/>
</dbReference>
<name>A0A9W5ERZ0_CAMHY</name>
<keyword evidence="2" id="KW-0998">Cell outer membrane</keyword>
<keyword evidence="2" id="KW-0813">Transport</keyword>
<keyword evidence="1" id="KW-0732">Signal</keyword>
<dbReference type="InterPro" id="IPR039426">
    <property type="entry name" value="TonB-dep_rcpt-like"/>
</dbReference>
<dbReference type="GO" id="GO:0009279">
    <property type="term" value="C:cell outer membrane"/>
    <property type="evidence" value="ECO:0007669"/>
    <property type="project" value="UniProtKB-SubCell"/>
</dbReference>
<comment type="similarity">
    <text evidence="2">Belongs to the TonB-dependent receptor family.</text>
</comment>
<evidence type="ECO:0000313" key="4">
    <source>
        <dbReference type="Proteomes" id="UP000052245"/>
    </source>
</evidence>
<gene>
    <name evidence="3" type="ORF">ERS739223_00223</name>
</gene>
<evidence type="ECO:0000256" key="1">
    <source>
        <dbReference type="ARBA" id="ARBA00022729"/>
    </source>
</evidence>
<comment type="subcellular location">
    <subcellularLocation>
        <location evidence="2">Cell outer membrane</location>
        <topology evidence="2">Multi-pass membrane protein</topology>
    </subcellularLocation>
</comment>
<keyword evidence="2" id="KW-0812">Transmembrane</keyword>
<dbReference type="Proteomes" id="UP000052245">
    <property type="component" value="Unassembled WGS sequence"/>
</dbReference>
<keyword evidence="2" id="KW-0472">Membrane</keyword>
<organism evidence="3 4">
    <name type="scientific">Campylobacter hyointestinalis subsp. hyointestinalis</name>
    <dbReference type="NCBI Taxonomy" id="91352"/>
    <lineage>
        <taxon>Bacteria</taxon>
        <taxon>Pseudomonadati</taxon>
        <taxon>Campylobacterota</taxon>
        <taxon>Epsilonproteobacteria</taxon>
        <taxon>Campylobacterales</taxon>
        <taxon>Campylobacteraceae</taxon>
        <taxon>Campylobacter</taxon>
    </lineage>
</organism>
<dbReference type="AlphaFoldDB" id="A0A9W5ERZ0"/>
<evidence type="ECO:0000256" key="2">
    <source>
        <dbReference type="PROSITE-ProRule" id="PRU01360"/>
    </source>
</evidence>
<reference evidence="3 4" key="1">
    <citation type="submission" date="2015-11" db="EMBL/GenBank/DDBJ databases">
        <authorList>
            <consortium name="Pathogen Informatics"/>
        </authorList>
    </citation>
    <scope>NUCLEOTIDE SEQUENCE [LARGE SCALE GENOMIC DNA]</scope>
    <source>
        <strain evidence="3 4">007A-0283</strain>
    </source>
</reference>
<proteinExistence type="inferred from homology"/>